<proteinExistence type="predicted"/>
<comment type="caution">
    <text evidence="1">The sequence shown here is derived from an EMBL/GenBank/DDBJ whole genome shotgun (WGS) entry which is preliminary data.</text>
</comment>
<dbReference type="Proteomes" id="UP000276194">
    <property type="component" value="Unassembled WGS sequence"/>
</dbReference>
<gene>
    <name evidence="1" type="ORF">ALP52_101710</name>
</gene>
<accession>A0A3M5IVL1</accession>
<reference evidence="1 2" key="1">
    <citation type="submission" date="2018-08" db="EMBL/GenBank/DDBJ databases">
        <title>Recombination of ecologically and evolutionarily significant loci maintains genetic cohesion in the Pseudomonas syringae species complex.</title>
        <authorList>
            <person name="Dillon M."/>
            <person name="Thakur S."/>
            <person name="Almeida R.N.D."/>
            <person name="Weir B.S."/>
            <person name="Guttman D.S."/>
        </authorList>
    </citation>
    <scope>NUCLEOTIDE SEQUENCE [LARGE SCALE GENOMIC DNA]</scope>
    <source>
        <strain evidence="1 2">ICMP 6941</strain>
    </source>
</reference>
<name>A0A3M5IVL1_PSEA0</name>
<protein>
    <submittedName>
        <fullName evidence="1">Uncharacterized protein</fullName>
    </submittedName>
</protein>
<evidence type="ECO:0000313" key="1">
    <source>
        <dbReference type="EMBL" id="RMT14966.1"/>
    </source>
</evidence>
<dbReference type="AlphaFoldDB" id="A0A3M5IVL1"/>
<sequence length="46" mass="4876">MTITAIINAQYGEIVPSKPTAIASNKKPINESPSLPMSVSCRSICL</sequence>
<dbReference type="EMBL" id="RBTD01000397">
    <property type="protein sequence ID" value="RMT14966.1"/>
    <property type="molecule type" value="Genomic_DNA"/>
</dbReference>
<organism evidence="1 2">
    <name type="scientific">Pseudomonas amygdali pv. mori</name>
    <dbReference type="NCBI Taxonomy" id="34065"/>
    <lineage>
        <taxon>Bacteria</taxon>
        <taxon>Pseudomonadati</taxon>
        <taxon>Pseudomonadota</taxon>
        <taxon>Gammaproteobacteria</taxon>
        <taxon>Pseudomonadales</taxon>
        <taxon>Pseudomonadaceae</taxon>
        <taxon>Pseudomonas</taxon>
        <taxon>Pseudomonas amygdali</taxon>
    </lineage>
</organism>
<evidence type="ECO:0000313" key="2">
    <source>
        <dbReference type="Proteomes" id="UP000276194"/>
    </source>
</evidence>